<dbReference type="Proteomes" id="UP001280156">
    <property type="component" value="Unassembled WGS sequence"/>
</dbReference>
<comment type="caution">
    <text evidence="1">The sequence shown here is derived from an EMBL/GenBank/DDBJ whole genome shotgun (WGS) entry which is preliminary data.</text>
</comment>
<sequence length="111" mass="11877">MKMDILPAPTDNPAQLDTLVNRPGHFVEEWIEGHPVKPLAEASPETAAEKLATACIADAEREGILAEEISDEVGDLKEYLAVTVLAERKAVGEMDADTNTPTARALADPKA</sequence>
<keyword evidence="2" id="KW-1185">Reference proteome</keyword>
<name>A0ABU4YGG2_9HYPH</name>
<organism evidence="1 2">
    <name type="scientific">Mesorhizobium humile</name>
    <dbReference type="NCBI Taxonomy" id="3072313"/>
    <lineage>
        <taxon>Bacteria</taxon>
        <taxon>Pseudomonadati</taxon>
        <taxon>Pseudomonadota</taxon>
        <taxon>Alphaproteobacteria</taxon>
        <taxon>Hyphomicrobiales</taxon>
        <taxon>Phyllobacteriaceae</taxon>
        <taxon>Mesorhizobium</taxon>
    </lineage>
</organism>
<gene>
    <name evidence="1" type="ORF">RFM52_12615</name>
</gene>
<evidence type="ECO:0000313" key="1">
    <source>
        <dbReference type="EMBL" id="MDX8486042.1"/>
    </source>
</evidence>
<proteinExistence type="predicted"/>
<dbReference type="EMBL" id="JAVIIV010000006">
    <property type="protein sequence ID" value="MDX8486042.1"/>
    <property type="molecule type" value="Genomic_DNA"/>
</dbReference>
<reference evidence="1 2" key="1">
    <citation type="submission" date="2023-08" db="EMBL/GenBank/DDBJ databases">
        <title>Implementing the SeqCode for naming new Mesorhizobium species isolated from Vachellia karroo root nodules.</title>
        <authorList>
            <person name="Van Lill M."/>
        </authorList>
    </citation>
    <scope>NUCLEOTIDE SEQUENCE [LARGE SCALE GENOMIC DNA]</scope>
    <source>
        <strain evidence="1 2">VK2B</strain>
    </source>
</reference>
<protein>
    <recommendedName>
        <fullName evidence="3">DUF768 domain-containing protein</fullName>
    </recommendedName>
</protein>
<evidence type="ECO:0000313" key="2">
    <source>
        <dbReference type="Proteomes" id="UP001280156"/>
    </source>
</evidence>
<dbReference type="RefSeq" id="WP_320293624.1">
    <property type="nucleotide sequence ID" value="NZ_JAVIIU010000001.1"/>
</dbReference>
<accession>A0ABU4YGG2</accession>
<evidence type="ECO:0008006" key="3">
    <source>
        <dbReference type="Google" id="ProtNLM"/>
    </source>
</evidence>